<proteinExistence type="predicted"/>
<dbReference type="EMBL" id="JBCGBO010000006">
    <property type="protein sequence ID" value="KAK9193965.1"/>
    <property type="molecule type" value="Genomic_DNA"/>
</dbReference>
<sequence>MGKEISFSNASMLGLVTSLKFIQIYVFLELIGMYSYLLIRFWLTQLIILIYKICCYLIFLFTNTLLTVAFNYLKFLRMLTPSVG</sequence>
<gene>
    <name evidence="2" type="ORF">WN944_004667</name>
</gene>
<keyword evidence="1" id="KW-0472">Membrane</keyword>
<feature type="transmembrane region" description="Helical" evidence="1">
    <location>
        <begin position="21"/>
        <end position="43"/>
    </location>
</feature>
<feature type="transmembrane region" description="Helical" evidence="1">
    <location>
        <begin position="49"/>
        <end position="73"/>
    </location>
</feature>
<evidence type="ECO:0000313" key="3">
    <source>
        <dbReference type="Proteomes" id="UP001428341"/>
    </source>
</evidence>
<keyword evidence="1" id="KW-0812">Transmembrane</keyword>
<name>A0AAP0QI09_9ROSI</name>
<comment type="caution">
    <text evidence="2">The sequence shown here is derived from an EMBL/GenBank/DDBJ whole genome shotgun (WGS) entry which is preliminary data.</text>
</comment>
<keyword evidence="1" id="KW-1133">Transmembrane helix</keyword>
<dbReference type="AlphaFoldDB" id="A0AAP0QI09"/>
<dbReference type="Proteomes" id="UP001428341">
    <property type="component" value="Unassembled WGS sequence"/>
</dbReference>
<accession>A0AAP0QI09</accession>
<evidence type="ECO:0000313" key="2">
    <source>
        <dbReference type="EMBL" id="KAK9193965.1"/>
    </source>
</evidence>
<evidence type="ECO:0000256" key="1">
    <source>
        <dbReference type="SAM" id="Phobius"/>
    </source>
</evidence>
<reference evidence="2 3" key="1">
    <citation type="submission" date="2024-05" db="EMBL/GenBank/DDBJ databases">
        <title>Haplotype-resolved chromosome-level genome assembly of Huyou (Citrus changshanensis).</title>
        <authorList>
            <person name="Miao C."/>
            <person name="Chen W."/>
            <person name="Wu Y."/>
            <person name="Wang L."/>
            <person name="Zhao S."/>
            <person name="Grierson D."/>
            <person name="Xu C."/>
            <person name="Chen K."/>
        </authorList>
    </citation>
    <scope>NUCLEOTIDE SEQUENCE [LARGE SCALE GENOMIC DNA]</scope>
    <source>
        <strain evidence="2">01-14</strain>
        <tissue evidence="2">Leaf</tissue>
    </source>
</reference>
<protein>
    <submittedName>
        <fullName evidence="2">Uncharacterized protein</fullName>
    </submittedName>
</protein>
<organism evidence="2 3">
    <name type="scientific">Citrus x changshan-huyou</name>
    <dbReference type="NCBI Taxonomy" id="2935761"/>
    <lineage>
        <taxon>Eukaryota</taxon>
        <taxon>Viridiplantae</taxon>
        <taxon>Streptophyta</taxon>
        <taxon>Embryophyta</taxon>
        <taxon>Tracheophyta</taxon>
        <taxon>Spermatophyta</taxon>
        <taxon>Magnoliopsida</taxon>
        <taxon>eudicotyledons</taxon>
        <taxon>Gunneridae</taxon>
        <taxon>Pentapetalae</taxon>
        <taxon>rosids</taxon>
        <taxon>malvids</taxon>
        <taxon>Sapindales</taxon>
        <taxon>Rutaceae</taxon>
        <taxon>Aurantioideae</taxon>
        <taxon>Citrus</taxon>
    </lineage>
</organism>
<keyword evidence="3" id="KW-1185">Reference proteome</keyword>